<keyword evidence="1" id="KW-0808">Transferase</keyword>
<dbReference type="InterPro" id="IPR003852">
    <property type="entry name" value="Sig_transdc_His_kinase_KdpD_N"/>
</dbReference>
<evidence type="ECO:0000256" key="1">
    <source>
        <dbReference type="ARBA" id="ARBA00022679"/>
    </source>
</evidence>
<dbReference type="FunFam" id="3.40.50.300:FF:000483">
    <property type="entry name" value="Sensor histidine kinase KdpD"/>
    <property type="match status" value="1"/>
</dbReference>
<dbReference type="GO" id="GO:0005737">
    <property type="term" value="C:cytoplasm"/>
    <property type="evidence" value="ECO:0007669"/>
    <property type="project" value="UniProtKB-ARBA"/>
</dbReference>
<feature type="region of interest" description="Disordered" evidence="4">
    <location>
        <begin position="1"/>
        <end position="29"/>
    </location>
</feature>
<dbReference type="InterPro" id="IPR052023">
    <property type="entry name" value="Histidine_kinase_KdpD"/>
</dbReference>
<sequence length="582" mass="64457">MREPKTSEGRTREGGAAVAEAAERRRKSPEQILKEIERSKRGYFKLYIGAAPGVGKTYTMLREANDMLAEGVDIVVGVVETHGRKATAEQIGALPVLPLKPIEYKGRTFYELDVEGVIKRRPQFVIVDELAHTNVPGSKNKKRYEDVLEILDAGISVLSTMNIQHLESLHDIVEDLTGVKVRERVPDWILDVANEVQLVDLPPEKLLERLKAGKIYRPEKIPQALEHFFRPTNLIALRELALRELADDVDERLEEYREDDGAEEVAGASPKILVLVSDGGNAERLIRRGWRIAQRMKAELFILHVPTKPADRLSEAERKKLREIEALAKILGGKFFIRAAGGRPVIDVIVEFIKENAITQVVLGQTGMSRWQEILRGSLANRIMERTRFVDVLIVGNGQEKTRCRRLLGGHRAGVHRQADVRLGEGRRVVRPVAGHGAPPPSAVVGRDRPAGQAHVPDVEIGDPAGDGERLFHGGVKGLAFFLQRPAIQRFVAGLQGPNPVRDEAGCPLEAKERLGVGRFRWKLLGRRLGKLQLQLRVVDESGAPHGPLPFPASGGVALVISQNPIIRNWFNTDAGAATISF</sequence>
<dbReference type="EMBL" id="JAHHQF010000061">
    <property type="protein sequence ID" value="MBT9282533.1"/>
    <property type="molecule type" value="Genomic_DNA"/>
</dbReference>
<dbReference type="InterPro" id="IPR006016">
    <property type="entry name" value="UspA"/>
</dbReference>
<name>A0A947GHD1_HYDSH</name>
<gene>
    <name evidence="7" type="ORF">KM312_07755</name>
</gene>
<evidence type="ECO:0000313" key="7">
    <source>
        <dbReference type="EMBL" id="MBT9282533.1"/>
    </source>
</evidence>
<evidence type="ECO:0000313" key="8">
    <source>
        <dbReference type="Proteomes" id="UP000748108"/>
    </source>
</evidence>
<dbReference type="SUPFAM" id="SSF52540">
    <property type="entry name" value="P-loop containing nucleoside triphosphate hydrolases"/>
    <property type="match status" value="1"/>
</dbReference>
<feature type="region of interest" description="Disordered" evidence="4">
    <location>
        <begin position="431"/>
        <end position="450"/>
    </location>
</feature>
<evidence type="ECO:0000256" key="2">
    <source>
        <dbReference type="ARBA" id="ARBA00022777"/>
    </source>
</evidence>
<reference evidence="7" key="1">
    <citation type="journal article" date="2021" name="Microbiology">
        <title>Metagenomic Analysis of the Microbial Community in the Underground Coal Fire Area (Kemerovo Region, Russia) Revealed Predominance of Thermophilic Members of the Phyla Deinococcus-thermus, Aquificae, and Firmicutes.</title>
        <authorList>
            <person name="Kadnikov V."/>
            <person name="Mardanov A.V."/>
            <person name="Beletsky A.V."/>
            <person name="Karnachuk O.V."/>
            <person name="Ravin N.V."/>
        </authorList>
    </citation>
    <scope>NUCLEOTIDE SEQUENCE</scope>
    <source>
        <strain evidence="7">RBS10-49</strain>
    </source>
</reference>
<dbReference type="Gene3D" id="3.40.50.300">
    <property type="entry name" value="P-loop containing nucleotide triphosphate hydrolases"/>
    <property type="match status" value="1"/>
</dbReference>
<feature type="domain" description="UspA" evidence="5">
    <location>
        <begin position="271"/>
        <end position="395"/>
    </location>
</feature>
<dbReference type="InterPro" id="IPR027417">
    <property type="entry name" value="P-loop_NTPase"/>
</dbReference>
<dbReference type="PANTHER" id="PTHR45569">
    <property type="entry name" value="SENSOR PROTEIN KDPD"/>
    <property type="match status" value="1"/>
</dbReference>
<proteinExistence type="predicted"/>
<dbReference type="SUPFAM" id="SSF52402">
    <property type="entry name" value="Adenine nucleotide alpha hydrolases-like"/>
    <property type="match status" value="1"/>
</dbReference>
<protein>
    <submittedName>
        <fullName evidence="7">Universal stress protein</fullName>
    </submittedName>
</protein>
<dbReference type="Pfam" id="PF00582">
    <property type="entry name" value="Usp"/>
    <property type="match status" value="1"/>
</dbReference>
<evidence type="ECO:0000259" key="6">
    <source>
        <dbReference type="Pfam" id="PF02702"/>
    </source>
</evidence>
<dbReference type="AlphaFoldDB" id="A0A947GHD1"/>
<dbReference type="Proteomes" id="UP000748108">
    <property type="component" value="Unassembled WGS sequence"/>
</dbReference>
<keyword evidence="2" id="KW-0418">Kinase</keyword>
<organism evidence="7 8">
    <name type="scientific">Hydrogenibacillus schlegelii</name>
    <name type="common">Bacillus schlegelii</name>
    <dbReference type="NCBI Taxonomy" id="1484"/>
    <lineage>
        <taxon>Bacteria</taxon>
        <taxon>Bacillati</taxon>
        <taxon>Bacillota</taxon>
        <taxon>Bacilli</taxon>
        <taxon>Bacillales</taxon>
        <taxon>Bacillales Family X. Incertae Sedis</taxon>
        <taxon>Hydrogenibacillus</taxon>
    </lineage>
</organism>
<accession>A0A947GHD1</accession>
<keyword evidence="3" id="KW-0902">Two-component regulatory system</keyword>
<dbReference type="GO" id="GO:0000155">
    <property type="term" value="F:phosphorelay sensor kinase activity"/>
    <property type="evidence" value="ECO:0007669"/>
    <property type="project" value="InterPro"/>
</dbReference>
<comment type="caution">
    <text evidence="7">The sequence shown here is derived from an EMBL/GenBank/DDBJ whole genome shotgun (WGS) entry which is preliminary data.</text>
</comment>
<evidence type="ECO:0000256" key="4">
    <source>
        <dbReference type="SAM" id="MobiDB-lite"/>
    </source>
</evidence>
<feature type="domain" description="Signal transduction histidine kinase osmosensitive K+ channel sensor N-terminal" evidence="6">
    <location>
        <begin position="40"/>
        <end position="249"/>
    </location>
</feature>
<dbReference type="Gene3D" id="3.40.50.620">
    <property type="entry name" value="HUPs"/>
    <property type="match status" value="1"/>
</dbReference>
<dbReference type="Pfam" id="PF02702">
    <property type="entry name" value="KdpD"/>
    <property type="match status" value="1"/>
</dbReference>
<dbReference type="GO" id="GO:0005886">
    <property type="term" value="C:plasma membrane"/>
    <property type="evidence" value="ECO:0007669"/>
    <property type="project" value="TreeGrafter"/>
</dbReference>
<dbReference type="InterPro" id="IPR014729">
    <property type="entry name" value="Rossmann-like_a/b/a_fold"/>
</dbReference>
<evidence type="ECO:0000259" key="5">
    <source>
        <dbReference type="Pfam" id="PF00582"/>
    </source>
</evidence>
<evidence type="ECO:0000256" key="3">
    <source>
        <dbReference type="ARBA" id="ARBA00023012"/>
    </source>
</evidence>
<feature type="compositionally biased region" description="Basic and acidic residues" evidence="4">
    <location>
        <begin position="1"/>
        <end position="13"/>
    </location>
</feature>
<dbReference type="PANTHER" id="PTHR45569:SF1">
    <property type="entry name" value="SENSOR PROTEIN KDPD"/>
    <property type="match status" value="1"/>
</dbReference>